<comment type="caution">
    <text evidence="1">The sequence shown here is derived from an EMBL/GenBank/DDBJ whole genome shotgun (WGS) entry which is preliminary data.</text>
</comment>
<sequence>MNYFDIVVLLYYIENDFEYNNIKKYIQEKITDKCKTINSKDIKDTELLLLIMDTLSCPFLDINFKREIASFIYKNKDDCSNIINFSLKQKNWFVEWKNIDILKKT</sequence>
<evidence type="ECO:0000313" key="2">
    <source>
        <dbReference type="Proteomes" id="UP000029878"/>
    </source>
</evidence>
<protein>
    <submittedName>
        <fullName evidence="1">Uncharacterized protein</fullName>
    </submittedName>
</protein>
<dbReference type="AlphaFoldDB" id="A0A4U8S9B9"/>
<evidence type="ECO:0000313" key="1">
    <source>
        <dbReference type="EMBL" id="TLD82541.1"/>
    </source>
</evidence>
<organism evidence="1 2">
    <name type="scientific">Helicobacter trogontum</name>
    <dbReference type="NCBI Taxonomy" id="50960"/>
    <lineage>
        <taxon>Bacteria</taxon>
        <taxon>Pseudomonadati</taxon>
        <taxon>Campylobacterota</taxon>
        <taxon>Epsilonproteobacteria</taxon>
        <taxon>Campylobacterales</taxon>
        <taxon>Helicobacteraceae</taxon>
        <taxon>Helicobacter</taxon>
    </lineage>
</organism>
<dbReference type="EMBL" id="JRPL02000019">
    <property type="protein sequence ID" value="TLD82541.1"/>
    <property type="molecule type" value="Genomic_DNA"/>
</dbReference>
<name>A0A4U8S9B9_9HELI</name>
<gene>
    <name evidence="1" type="ORF">LS81_007710</name>
</gene>
<dbReference type="RefSeq" id="WP_034345160.1">
    <property type="nucleotide sequence ID" value="NZ_JRPL02000019.1"/>
</dbReference>
<accession>A0A4U8S9B9</accession>
<dbReference type="Proteomes" id="UP000029878">
    <property type="component" value="Unassembled WGS sequence"/>
</dbReference>
<proteinExistence type="predicted"/>
<reference evidence="1 2" key="1">
    <citation type="journal article" date="2014" name="Genome Announc.">
        <title>Draft genome sequences of eight enterohepatic helicobacter species isolated from both laboratory and wild rodents.</title>
        <authorList>
            <person name="Sheh A."/>
            <person name="Shen Z."/>
            <person name="Fox J.G."/>
        </authorList>
    </citation>
    <scope>NUCLEOTIDE SEQUENCE [LARGE SCALE GENOMIC DNA]</scope>
    <source>
        <strain evidence="1 2">ATCC 700114</strain>
    </source>
</reference>
<dbReference type="OrthoDB" id="9780724at2"/>